<reference evidence="3 4" key="1">
    <citation type="journal article" date="2024" name="J Genomics">
        <title>Draft genome sequencing and assembly of Favolaschia claudopus CIRM-BRFM 2984 isolated from oak limbs.</title>
        <authorList>
            <person name="Navarro D."/>
            <person name="Drula E."/>
            <person name="Chaduli D."/>
            <person name="Cazenave R."/>
            <person name="Ahrendt S."/>
            <person name="Wang J."/>
            <person name="Lipzen A."/>
            <person name="Daum C."/>
            <person name="Barry K."/>
            <person name="Grigoriev I.V."/>
            <person name="Favel A."/>
            <person name="Rosso M.N."/>
            <person name="Martin F."/>
        </authorList>
    </citation>
    <scope>NUCLEOTIDE SEQUENCE [LARGE SCALE GENOMIC DNA]</scope>
    <source>
        <strain evidence="3 4">CIRM-BRFM 2984</strain>
    </source>
</reference>
<dbReference type="Pfam" id="PF18803">
    <property type="entry name" value="CxC2"/>
    <property type="match status" value="1"/>
</dbReference>
<feature type="domain" description="CxC2-like cysteine cluster KDZ transposase-associated" evidence="2">
    <location>
        <begin position="168"/>
        <end position="269"/>
    </location>
</feature>
<dbReference type="AlphaFoldDB" id="A0AAV9ZRI8"/>
<comment type="caution">
    <text evidence="3">The sequence shown here is derived from an EMBL/GenBank/DDBJ whole genome shotgun (WGS) entry which is preliminary data.</text>
</comment>
<evidence type="ECO:0000256" key="1">
    <source>
        <dbReference type="SAM" id="MobiDB-lite"/>
    </source>
</evidence>
<evidence type="ECO:0000313" key="3">
    <source>
        <dbReference type="EMBL" id="KAK6988777.1"/>
    </source>
</evidence>
<dbReference type="EMBL" id="JAWWNJ010000120">
    <property type="protein sequence ID" value="KAK6988777.1"/>
    <property type="molecule type" value="Genomic_DNA"/>
</dbReference>
<feature type="compositionally biased region" description="Low complexity" evidence="1">
    <location>
        <begin position="848"/>
        <end position="868"/>
    </location>
</feature>
<dbReference type="Pfam" id="PF18758">
    <property type="entry name" value="KDZ"/>
    <property type="match status" value="1"/>
</dbReference>
<feature type="region of interest" description="Disordered" evidence="1">
    <location>
        <begin position="1"/>
        <end position="20"/>
    </location>
</feature>
<sequence length="908" mass="103218">MSRLSLGKRKSVPTGNFNEQHVAFENPRLKRIHFTTTSESGSREVNEITGRIPSPNSSATLPSGTQNSPPSPLEQENTRKTQNAGRLDDYEEHLDELADLLVESESDERINSGALCDCGAGPVIMQCHDCTEYRATCVECFKTKHLNNPLHWAEVWQTSDGFFVRHDISMLNHIGHSGALCPSSTGSRKFTIVHHNGVHATRVAFCGCHENSPNKTRQLMRARLFPATMKETKSAFTFTVLKECHLHNLESKKASYDYMGALRRLTDNSFTADVPDPYSNFLRSIRFWDYLTMLKRLGQMHGIDRLLPHRPEGNLVLYCPACPEPGFNSEPNASSVKTPEFLRHLNQIQRTLDGNFQCNQYKKNSNPDDVSLCKGKAHFPVDRDYRAYLKENPGSTEDKKKFKNMAITGTVNAQCSHVFILSSVDLHYGEKFSNGDYALVSSLRLYNGRGKMNFELRFEIDDVDEMATYDIACQYTIHLESRIAKNFPDVLDKVKKMRWGVPSLHIQGHQEDWHLHGETAEQWWPEANQLGPHNDWNYKKTAGIGEMLASELRRGKQQFEEKLRHFNGLSASAGDLVKKWKIMDRTPRQVGKDIISVYRHNTIPSQQAIYQRMLAEDERFEGSMVPRNRIARFINDALMIEEDQRKIQRAVTESKEQDLQSLASEIAKRRSKLEARLTAWRREQREIMPQVGDKVALQSQQLPSIQLEHERLFLPSDFVEVERQELRLGTLGSEEARWREGQAFDALRATQSVVKTLRALLDHTARHDRQQKQRSRAGDQLRDIIRRRDFRMGTYDVARKAMIALGSLEPGPQSSFPPLSIADTLMKSVIKKRQLGDSHLTDGRWFTMTASSSTPSQSTQQSSGSTKTPLIMSGTQMPKRKISTQNYVVPLCSTGAGQISLPQAQSTV</sequence>
<keyword evidence="4" id="KW-1185">Reference proteome</keyword>
<dbReference type="InterPro" id="IPR041457">
    <property type="entry name" value="CxC2_KDZ-assoc"/>
</dbReference>
<feature type="compositionally biased region" description="Polar residues" evidence="1">
    <location>
        <begin position="54"/>
        <end position="68"/>
    </location>
</feature>
<gene>
    <name evidence="3" type="ORF">R3P38DRAFT_3228367</name>
</gene>
<feature type="compositionally biased region" description="Basic residues" evidence="1">
    <location>
        <begin position="1"/>
        <end position="11"/>
    </location>
</feature>
<protein>
    <submittedName>
        <fullName evidence="3">CxC2 domain-containing protein</fullName>
    </submittedName>
</protein>
<feature type="region of interest" description="Disordered" evidence="1">
    <location>
        <begin position="848"/>
        <end position="872"/>
    </location>
</feature>
<organism evidence="3 4">
    <name type="scientific">Favolaschia claudopus</name>
    <dbReference type="NCBI Taxonomy" id="2862362"/>
    <lineage>
        <taxon>Eukaryota</taxon>
        <taxon>Fungi</taxon>
        <taxon>Dikarya</taxon>
        <taxon>Basidiomycota</taxon>
        <taxon>Agaricomycotina</taxon>
        <taxon>Agaricomycetes</taxon>
        <taxon>Agaricomycetidae</taxon>
        <taxon>Agaricales</taxon>
        <taxon>Marasmiineae</taxon>
        <taxon>Mycenaceae</taxon>
        <taxon>Favolaschia</taxon>
    </lineage>
</organism>
<feature type="region of interest" description="Disordered" evidence="1">
    <location>
        <begin position="28"/>
        <end position="87"/>
    </location>
</feature>
<name>A0AAV9ZRI8_9AGAR</name>
<accession>A0AAV9ZRI8</accession>
<proteinExistence type="predicted"/>
<dbReference type="Proteomes" id="UP001362999">
    <property type="component" value="Unassembled WGS sequence"/>
</dbReference>
<evidence type="ECO:0000259" key="2">
    <source>
        <dbReference type="Pfam" id="PF18803"/>
    </source>
</evidence>
<dbReference type="InterPro" id="IPR040521">
    <property type="entry name" value="KDZ"/>
</dbReference>
<evidence type="ECO:0000313" key="4">
    <source>
        <dbReference type="Proteomes" id="UP001362999"/>
    </source>
</evidence>